<name>A0A7H0Y2Y2_9BACL</name>
<evidence type="ECO:0000256" key="1">
    <source>
        <dbReference type="SAM" id="Coils"/>
    </source>
</evidence>
<dbReference type="EMBL" id="CP061172">
    <property type="protein sequence ID" value="QNR65440.1"/>
    <property type="molecule type" value="Genomic_DNA"/>
</dbReference>
<dbReference type="InterPro" id="IPR008840">
    <property type="entry name" value="Sipho_Gp157"/>
</dbReference>
<organism evidence="2 3">
    <name type="scientific">Paenibacillus peoriae</name>
    <dbReference type="NCBI Taxonomy" id="59893"/>
    <lineage>
        <taxon>Bacteria</taxon>
        <taxon>Bacillati</taxon>
        <taxon>Bacillota</taxon>
        <taxon>Bacilli</taxon>
        <taxon>Bacillales</taxon>
        <taxon>Paenibacillaceae</taxon>
        <taxon>Paenibacillus</taxon>
    </lineage>
</organism>
<gene>
    <name evidence="2" type="ORF">IAQ67_16225</name>
</gene>
<evidence type="ECO:0000313" key="2">
    <source>
        <dbReference type="EMBL" id="QNR65440.1"/>
    </source>
</evidence>
<sequence>MSKLYELGNQYKALNDYIDAAWDNDDFTEDDFQLYVETLESIEDEFEHKVENIAKFMKNIEGDIKAFEDEEKRLAKKRKYLQNKYDGLKSYTQAVLLVNKIDSVNAGLFKVRLQNNPPSVKVLNEGLVPDTYKIPQPNKVDTKGLLQALKQGEKIDGVALVTDKKHIRIS</sequence>
<keyword evidence="1" id="KW-0175">Coiled coil</keyword>
<dbReference type="Pfam" id="PF05565">
    <property type="entry name" value="Sipho_Gp157"/>
    <property type="match status" value="1"/>
</dbReference>
<feature type="coiled-coil region" evidence="1">
    <location>
        <begin position="57"/>
        <end position="84"/>
    </location>
</feature>
<reference evidence="2 3" key="1">
    <citation type="submission" date="2020-09" db="EMBL/GenBank/DDBJ databases">
        <title>Characterization of Paenibacillus peoriae strain ZF390 with broad-spectrum antimicrobial activity as a potential biocontrol agent.</title>
        <authorList>
            <person name="Li L."/>
            <person name="Zhao Y."/>
            <person name="Li B."/>
            <person name="Xie X."/>
        </authorList>
    </citation>
    <scope>NUCLEOTIDE SEQUENCE [LARGE SCALE GENOMIC DNA]</scope>
    <source>
        <strain evidence="2 3">ZF390</strain>
    </source>
</reference>
<evidence type="ECO:0000313" key="3">
    <source>
        <dbReference type="Proteomes" id="UP000516384"/>
    </source>
</evidence>
<proteinExistence type="predicted"/>
<accession>A0A7H0Y2Y2</accession>
<protein>
    <submittedName>
        <fullName evidence="2">Siphovirus Gp157 family protein</fullName>
    </submittedName>
</protein>
<dbReference type="RefSeq" id="WP_190297340.1">
    <property type="nucleotide sequence ID" value="NZ_CP061172.1"/>
</dbReference>
<dbReference type="AlphaFoldDB" id="A0A7H0Y2Y2"/>
<dbReference type="Proteomes" id="UP000516384">
    <property type="component" value="Chromosome"/>
</dbReference>